<accession>A0A0K8PC19</accession>
<dbReference type="STRING" id="1678840.ATC1_12224"/>
<dbReference type="RefSeq" id="WP_062278350.1">
    <property type="nucleotide sequence ID" value="NZ_DF968180.1"/>
</dbReference>
<evidence type="ECO:0008006" key="4">
    <source>
        <dbReference type="Google" id="ProtNLM"/>
    </source>
</evidence>
<keyword evidence="1" id="KW-0812">Transmembrane</keyword>
<evidence type="ECO:0000313" key="2">
    <source>
        <dbReference type="EMBL" id="GAP39690.1"/>
    </source>
</evidence>
<keyword evidence="1" id="KW-0472">Membrane</keyword>
<reference evidence="2" key="1">
    <citation type="journal article" date="2015" name="Genome Announc.">
        <title>Draft Genome Sequence of Anaerolineae Strain TC1, a Novel Isolate from a Methanogenic Wastewater Treatment System.</title>
        <authorList>
            <person name="Matsuura N."/>
            <person name="Tourlousse D.M."/>
            <person name="Sun L."/>
            <person name="Toyonaga M."/>
            <person name="Kuroda K."/>
            <person name="Ohashi A."/>
            <person name="Cruz R."/>
            <person name="Yamaguchi T."/>
            <person name="Sekiguchi Y."/>
        </authorList>
    </citation>
    <scope>NUCLEOTIDE SEQUENCE [LARGE SCALE GENOMIC DNA]</scope>
    <source>
        <strain evidence="2">TC1</strain>
    </source>
</reference>
<name>A0A0K8PC19_9CHLR</name>
<keyword evidence="3" id="KW-1185">Reference proteome</keyword>
<keyword evidence="1" id="KW-1133">Transmembrane helix</keyword>
<dbReference type="AlphaFoldDB" id="A0A0K8PC19"/>
<proteinExistence type="predicted"/>
<evidence type="ECO:0000313" key="3">
    <source>
        <dbReference type="Proteomes" id="UP000053370"/>
    </source>
</evidence>
<dbReference type="Proteomes" id="UP000053370">
    <property type="component" value="Unassembled WGS sequence"/>
</dbReference>
<dbReference type="EMBL" id="DF968180">
    <property type="protein sequence ID" value="GAP39690.1"/>
    <property type="molecule type" value="Genomic_DNA"/>
</dbReference>
<gene>
    <name evidence="2" type="ORF">ATC1_12224</name>
</gene>
<organism evidence="2">
    <name type="scientific">Flexilinea flocculi</name>
    <dbReference type="NCBI Taxonomy" id="1678840"/>
    <lineage>
        <taxon>Bacteria</taxon>
        <taxon>Bacillati</taxon>
        <taxon>Chloroflexota</taxon>
        <taxon>Anaerolineae</taxon>
        <taxon>Anaerolineales</taxon>
        <taxon>Anaerolineaceae</taxon>
        <taxon>Flexilinea</taxon>
    </lineage>
</organism>
<sequence>MNRTLVSSEQSLNGKLFVQIIALMFLSYIKMQMQITELMKDYTIGSLLDKLDVPECFEEPDRSLRVGEELEKQKDICTKLDIQ</sequence>
<evidence type="ECO:0000256" key="1">
    <source>
        <dbReference type="SAM" id="Phobius"/>
    </source>
</evidence>
<protein>
    <recommendedName>
        <fullName evidence="4">Transposase</fullName>
    </recommendedName>
</protein>
<dbReference type="OrthoDB" id="47830at2"/>
<feature type="transmembrane region" description="Helical" evidence="1">
    <location>
        <begin position="12"/>
        <end position="29"/>
    </location>
</feature>